<dbReference type="EMBL" id="BKCJ010064182">
    <property type="protein sequence ID" value="GEW57365.1"/>
    <property type="molecule type" value="Genomic_DNA"/>
</dbReference>
<dbReference type="CDD" id="cd00303">
    <property type="entry name" value="retropepsin_like"/>
    <property type="match status" value="1"/>
</dbReference>
<dbReference type="InterPro" id="IPR053134">
    <property type="entry name" value="RNA-dir_DNA_polymerase"/>
</dbReference>
<dbReference type="Pfam" id="PF24626">
    <property type="entry name" value="SH3_Tf2-1"/>
    <property type="match status" value="1"/>
</dbReference>
<keyword evidence="1" id="KW-0862">Zinc</keyword>
<evidence type="ECO:0000259" key="3">
    <source>
        <dbReference type="PROSITE" id="PS50158"/>
    </source>
</evidence>
<protein>
    <submittedName>
        <fullName evidence="5">Putative reverse transcriptase domain, aspartic peptidase domain protein</fullName>
    </submittedName>
</protein>
<dbReference type="Gene3D" id="3.30.420.10">
    <property type="entry name" value="Ribonuclease H-like superfamily/Ribonuclease H"/>
    <property type="match status" value="1"/>
</dbReference>
<dbReference type="PANTHER" id="PTHR24559:SF427">
    <property type="entry name" value="RNA-DIRECTED DNA POLYMERASE"/>
    <property type="match status" value="1"/>
</dbReference>
<keyword evidence="1" id="KW-0863">Zinc-finger</keyword>
<dbReference type="SUPFAM" id="SSF57756">
    <property type="entry name" value="Retrovirus zinc finger-like domains"/>
    <property type="match status" value="1"/>
</dbReference>
<proteinExistence type="predicted"/>
<keyword evidence="5" id="KW-0548">Nucleotidyltransferase</keyword>
<dbReference type="InterPro" id="IPR013103">
    <property type="entry name" value="RVT_2"/>
</dbReference>
<dbReference type="Pfam" id="PF07727">
    <property type="entry name" value="RVT_2"/>
    <property type="match status" value="1"/>
</dbReference>
<organism evidence="5">
    <name type="scientific">Tanacetum cinerariifolium</name>
    <name type="common">Dalmatian daisy</name>
    <name type="synonym">Chrysanthemum cinerariifolium</name>
    <dbReference type="NCBI Taxonomy" id="118510"/>
    <lineage>
        <taxon>Eukaryota</taxon>
        <taxon>Viridiplantae</taxon>
        <taxon>Streptophyta</taxon>
        <taxon>Embryophyta</taxon>
        <taxon>Tracheophyta</taxon>
        <taxon>Spermatophyta</taxon>
        <taxon>Magnoliopsida</taxon>
        <taxon>eudicotyledons</taxon>
        <taxon>Gunneridae</taxon>
        <taxon>Pentapetalae</taxon>
        <taxon>asterids</taxon>
        <taxon>campanulids</taxon>
        <taxon>Asterales</taxon>
        <taxon>Asteraceae</taxon>
        <taxon>Asteroideae</taxon>
        <taxon>Anthemideae</taxon>
        <taxon>Anthemidinae</taxon>
        <taxon>Tanacetum</taxon>
    </lineage>
</organism>
<sequence>MSINDLYNNFKIVEQDVNKSIGASTAAQNMAFMTAPSTSSTNDVNTANRAYKASIVSPNVNNASPQVSTANCSDNAVYAFMVENPNGSNLLHQDLKQIHEDDPEAIDLRESRAQRNQDGRFRNQENTRKQGNNEDTSSKAMLAIDGVGFDWSDMEEEQVQTNMALMTFLDSESLDKLIRSQITDNSKKGLGYHVVPPPHPLIFNRPTKLDLSYSGPRDNDSKENYDDSFVKEQVLEDTSSFVKSPLNVDKETAFSVNKKTEFVKPKNHDNPVKKSVRGGAHGGRISGKVAACTILDESAGTQGDLNAGTSSWKEAINQDYIVMPIWKDSSYFDSPSKDVEDGPYNEDDDKDKSEDDSSPKEVNDVGKHVNTASLEVNTSHFELNTVDPSLNTASSSDPHSPIDMFKLGASDTLEATLVEFFSDRDALKVDLGNIPNSYEVPTTLHSRIHKDHPIKNVIGEVWIVVNLPYGKKAIGTKWVFRNKKDERGIVIRNKARLVAQCHRQEEGIDYEEVFASVARIEAIRLFLAYASFMGFLVGDEAVHKELGDRMERAATTASSLEVEQDNVIYVSLIRQFWETASSSTFENGEIKITATIDGRVKSVTEASIRRHLKLEDSKGISNLPNTKIFEQLALMGFIQIFLNKHKRLLNPHKSTYVAPTLTQKLFSNMRRASKGHSGVNVPLFPTMLVQGLILQSDLTISSPQISSPSRVPTPLHDSPLPGGNTPRSEKGRMPRNELTVLCTSLSKKVESLESDLKKIKLRYGAAYSKLIMKTQGRNEHEVESDFDFTTAKDISTANVPVTTADIRRSATKPQKVKGVAFRDVEETPSLNRSTTTLQHLPSIDPKDKCKGVLVEKEPIKVKRRDQGLAQIKSDAELAQRLYEEELGEHKSLEELQKLYQKEQKWIDDFKPMDDDSQQQLESSKKRQREGSDKESSKKQKLEENNDAEKEEIRAILDVVPRDDIAINVESLATKYPIVVWKTYILAENMIQDVIDLHRLVQERYDTIVDEDEDPKEDEFEEEEYPQEEEDDMQVNIKEDENEPELTYPYEEIDPFNPPSLASELEPEDAIKVENPIEHENETIPASVHKIVFCVRDRIMPPKYAPMTQAAIRQMIKENVDATIAVERARHANVGDDAKGSEIVRGQDAAPAARAVELLRWFEKIESVFGSSECAEGKQVRFAAATLQGPALTWWNSKTVTMGLETVNQMLWTKMKLLMTVEFCPIEEVQRMEHELWNLKVKEYNIVAYTQRKVGHKIRYCKEKNVATGANALPIPTCYYCGEQGHTRNQCPKKGSDVVTGTLLNNRYAFVLFDSGSDWSFVDTRFSSMLDIDPVKIRASYEVELADGRVVSTNNVLKGYTLNLVNHVFKIDLMPIELGTFDVIIDMDWLVKHDAVIVCGEKIVRIPYGNKMLIVKSDKDYRELNKLTVKNRYPLLRIDDLFDQLQGSSVYSKIDLRSRYHQLCIKEEDIPITAFRTRYGHFEFQVMPFRLTNVPAVFIDLMNRVCKPYLDKFVIVFINDILVYSKDEEEHGKHLKIILELLKKERFGVHVDPSKIEAIMSWTAPTTPMEERDLVMHESHKSKYSIHSGSDKMYQDLKPLYWRPNMKVDISTYVSKCLTCKKVKAEHQKPFGLLEQHEIPVWKWERITMDFVSGLPRTPSGHGVPVLIILDQDSHFTSRFRRSLQEALGMNLDMSTAYHPQMDGQRERTIQTLEDILRALLRLHHMKLCMDRNVDHLYGGVSRQKSYADKRAKPLEFKVGDMVLLKILARVGPVAYTLEFPEEMKEIYSTFHVLNLKRCLAKGDVVLPVDEI</sequence>
<feature type="region of interest" description="Disordered" evidence="2">
    <location>
        <begin position="1010"/>
        <end position="1031"/>
    </location>
</feature>
<dbReference type="Pfam" id="PF17921">
    <property type="entry name" value="Integrase_H2C2"/>
    <property type="match status" value="1"/>
</dbReference>
<dbReference type="GO" id="GO:0008270">
    <property type="term" value="F:zinc ion binding"/>
    <property type="evidence" value="ECO:0007669"/>
    <property type="project" value="UniProtKB-KW"/>
</dbReference>
<dbReference type="SUPFAM" id="SSF53098">
    <property type="entry name" value="Ribonuclease H-like"/>
    <property type="match status" value="1"/>
</dbReference>
<dbReference type="GO" id="GO:0015074">
    <property type="term" value="P:DNA integration"/>
    <property type="evidence" value="ECO:0007669"/>
    <property type="project" value="InterPro"/>
</dbReference>
<feature type="region of interest" description="Disordered" evidence="2">
    <location>
        <begin position="334"/>
        <end position="369"/>
    </location>
</feature>
<comment type="caution">
    <text evidence="5">The sequence shown here is derived from an EMBL/GenBank/DDBJ whole genome shotgun (WGS) entry which is preliminary data.</text>
</comment>
<feature type="domain" description="Integrase catalytic" evidence="4">
    <location>
        <begin position="1594"/>
        <end position="1761"/>
    </location>
</feature>
<dbReference type="CDD" id="cd01647">
    <property type="entry name" value="RT_LTR"/>
    <property type="match status" value="1"/>
</dbReference>
<dbReference type="InterPro" id="IPR043502">
    <property type="entry name" value="DNA/RNA_pol_sf"/>
</dbReference>
<name>A0A699GV19_TANCI</name>
<dbReference type="InterPro" id="IPR000477">
    <property type="entry name" value="RT_dom"/>
</dbReference>
<dbReference type="InterPro" id="IPR036875">
    <property type="entry name" value="Znf_CCHC_sf"/>
</dbReference>
<keyword evidence="5" id="KW-0808">Transferase</keyword>
<feature type="region of interest" description="Disordered" evidence="2">
    <location>
        <begin position="910"/>
        <end position="947"/>
    </location>
</feature>
<dbReference type="Pfam" id="PF08284">
    <property type="entry name" value="RVP_2"/>
    <property type="match status" value="1"/>
</dbReference>
<dbReference type="InterPro" id="IPR043128">
    <property type="entry name" value="Rev_trsase/Diguanyl_cyclase"/>
</dbReference>
<dbReference type="GO" id="GO:0003964">
    <property type="term" value="F:RNA-directed DNA polymerase activity"/>
    <property type="evidence" value="ECO:0007669"/>
    <property type="project" value="UniProtKB-KW"/>
</dbReference>
<dbReference type="SMART" id="SM00343">
    <property type="entry name" value="ZnF_C2HC"/>
    <property type="match status" value="1"/>
</dbReference>
<evidence type="ECO:0000256" key="2">
    <source>
        <dbReference type="SAM" id="MobiDB-lite"/>
    </source>
</evidence>
<dbReference type="InterPro" id="IPR021109">
    <property type="entry name" value="Peptidase_aspartic_dom_sf"/>
</dbReference>
<dbReference type="PROSITE" id="PS50158">
    <property type="entry name" value="ZF_CCHC"/>
    <property type="match status" value="1"/>
</dbReference>
<feature type="region of interest" description="Disordered" evidence="2">
    <location>
        <begin position="703"/>
        <end position="734"/>
    </location>
</feature>
<dbReference type="Gene3D" id="1.10.340.70">
    <property type="match status" value="1"/>
</dbReference>
<evidence type="ECO:0000259" key="4">
    <source>
        <dbReference type="PROSITE" id="PS50994"/>
    </source>
</evidence>
<dbReference type="Gene3D" id="4.10.60.10">
    <property type="entry name" value="Zinc finger, CCHC-type"/>
    <property type="match status" value="1"/>
</dbReference>
<dbReference type="InterPro" id="IPR041588">
    <property type="entry name" value="Integrase_H2C2"/>
</dbReference>
<feature type="compositionally biased region" description="Basic and acidic residues" evidence="2">
    <location>
        <begin position="111"/>
        <end position="132"/>
    </location>
</feature>
<dbReference type="InterPro" id="IPR001878">
    <property type="entry name" value="Znf_CCHC"/>
</dbReference>
<reference evidence="5" key="1">
    <citation type="journal article" date="2019" name="Sci. Rep.">
        <title>Draft genome of Tanacetum cinerariifolium, the natural source of mosquito coil.</title>
        <authorList>
            <person name="Yamashiro T."/>
            <person name="Shiraishi A."/>
            <person name="Satake H."/>
            <person name="Nakayama K."/>
        </authorList>
    </citation>
    <scope>NUCLEOTIDE SEQUENCE</scope>
</reference>
<keyword evidence="1" id="KW-0479">Metal-binding</keyword>
<feature type="region of interest" description="Disordered" evidence="2">
    <location>
        <begin position="111"/>
        <end position="139"/>
    </location>
</feature>
<dbReference type="InterPro" id="IPR036397">
    <property type="entry name" value="RNaseH_sf"/>
</dbReference>
<dbReference type="InterPro" id="IPR012337">
    <property type="entry name" value="RNaseH-like_sf"/>
</dbReference>
<dbReference type="PROSITE" id="PS50994">
    <property type="entry name" value="INTEGRASE"/>
    <property type="match status" value="1"/>
</dbReference>
<dbReference type="GO" id="GO:0003676">
    <property type="term" value="F:nucleic acid binding"/>
    <property type="evidence" value="ECO:0007669"/>
    <property type="project" value="InterPro"/>
</dbReference>
<dbReference type="InterPro" id="IPR001584">
    <property type="entry name" value="Integrase_cat-core"/>
</dbReference>
<dbReference type="InterPro" id="IPR056924">
    <property type="entry name" value="SH3_Tf2-1"/>
</dbReference>
<evidence type="ECO:0000313" key="5">
    <source>
        <dbReference type="EMBL" id="GEW57365.1"/>
    </source>
</evidence>
<gene>
    <name evidence="5" type="ORF">Tci_229341</name>
</gene>
<keyword evidence="5" id="KW-0695">RNA-directed DNA polymerase</keyword>
<dbReference type="Gene3D" id="2.40.70.10">
    <property type="entry name" value="Acid Proteases"/>
    <property type="match status" value="1"/>
</dbReference>
<feature type="domain" description="CCHC-type" evidence="3">
    <location>
        <begin position="1277"/>
        <end position="1292"/>
    </location>
</feature>
<accession>A0A699GV19</accession>
<dbReference type="PANTHER" id="PTHR24559">
    <property type="entry name" value="TRANSPOSON TY3-I GAG-POL POLYPROTEIN"/>
    <property type="match status" value="1"/>
</dbReference>
<dbReference type="Gene3D" id="3.30.70.270">
    <property type="match status" value="1"/>
</dbReference>
<dbReference type="SUPFAM" id="SSF56672">
    <property type="entry name" value="DNA/RNA polymerases"/>
    <property type="match status" value="1"/>
</dbReference>
<feature type="compositionally biased region" description="Basic and acidic residues" evidence="2">
    <location>
        <begin position="922"/>
        <end position="947"/>
    </location>
</feature>
<feature type="compositionally biased region" description="Basic and acidic residues" evidence="2">
    <location>
        <begin position="350"/>
        <end position="367"/>
    </location>
</feature>
<dbReference type="Pfam" id="PF00078">
    <property type="entry name" value="RVT_1"/>
    <property type="match status" value="1"/>
</dbReference>
<evidence type="ECO:0000256" key="1">
    <source>
        <dbReference type="PROSITE-ProRule" id="PRU00047"/>
    </source>
</evidence>